<dbReference type="InterPro" id="IPR035895">
    <property type="entry name" value="HPr-like_sf"/>
</dbReference>
<accession>A0A9X8UGJ6</accession>
<dbReference type="EMBL" id="SLUK01000016">
    <property type="protein sequence ID" value="TCL41009.1"/>
    <property type="molecule type" value="Genomic_DNA"/>
</dbReference>
<gene>
    <name evidence="2" type="ORF">EDD78_1167</name>
</gene>
<evidence type="ECO:0000313" key="3">
    <source>
        <dbReference type="Proteomes" id="UP000294682"/>
    </source>
</evidence>
<dbReference type="Gene3D" id="3.30.1340.10">
    <property type="entry name" value="HPr-like"/>
    <property type="match status" value="1"/>
</dbReference>
<proteinExistence type="predicted"/>
<dbReference type="AlphaFoldDB" id="A0A9X8UGJ6"/>
<comment type="caution">
    <text evidence="2">The sequence shown here is derived from an EMBL/GenBank/DDBJ whole genome shotgun (WGS) entry which is preliminary data.</text>
</comment>
<dbReference type="PROSITE" id="PS51350">
    <property type="entry name" value="PTS_HPR_DOM"/>
    <property type="match status" value="1"/>
</dbReference>
<dbReference type="OrthoDB" id="2051287at2"/>
<dbReference type="SUPFAM" id="SSF55594">
    <property type="entry name" value="HPr-like"/>
    <property type="match status" value="1"/>
</dbReference>
<organism evidence="2 3">
    <name type="scientific">Harryflintia acetispora</name>
    <dbReference type="NCBI Taxonomy" id="1849041"/>
    <lineage>
        <taxon>Bacteria</taxon>
        <taxon>Bacillati</taxon>
        <taxon>Bacillota</taxon>
        <taxon>Clostridia</taxon>
        <taxon>Eubacteriales</taxon>
        <taxon>Oscillospiraceae</taxon>
        <taxon>Harryflintia</taxon>
    </lineage>
</organism>
<reference evidence="2 3" key="1">
    <citation type="submission" date="2019-03" db="EMBL/GenBank/DDBJ databases">
        <title>Genomic Encyclopedia of Type Strains, Phase IV (KMG-IV): sequencing the most valuable type-strain genomes for metagenomic binning, comparative biology and taxonomic classification.</title>
        <authorList>
            <person name="Goeker M."/>
        </authorList>
    </citation>
    <scope>NUCLEOTIDE SEQUENCE [LARGE SCALE GENOMIC DNA]</scope>
    <source>
        <strain evidence="2 3">DSM 100433</strain>
    </source>
</reference>
<evidence type="ECO:0000259" key="1">
    <source>
        <dbReference type="PROSITE" id="PS51350"/>
    </source>
</evidence>
<dbReference type="InterPro" id="IPR000032">
    <property type="entry name" value="HPr-like"/>
</dbReference>
<evidence type="ECO:0000313" key="2">
    <source>
        <dbReference type="EMBL" id="TCL41009.1"/>
    </source>
</evidence>
<protein>
    <submittedName>
        <fullName evidence="2">PTS HPr component family protein</fullName>
    </submittedName>
</protein>
<dbReference type="RefSeq" id="WP_079700132.1">
    <property type="nucleotide sequence ID" value="NZ_JADNAH010000015.1"/>
</dbReference>
<keyword evidence="3" id="KW-1185">Reference proteome</keyword>
<name>A0A9X8UGJ6_9FIRM</name>
<sequence length="75" mass="8571">MKSVTILLNTINDVKVFVNMVSKYDFDVDLISGRYAVDAKSIMGIFSLDLSKPIKVEIHSDNCEKFLEEIKPYIQ</sequence>
<dbReference type="Pfam" id="PF00381">
    <property type="entry name" value="PTS-HPr"/>
    <property type="match status" value="1"/>
</dbReference>
<feature type="domain" description="HPr" evidence="1">
    <location>
        <begin position="1"/>
        <end position="75"/>
    </location>
</feature>
<dbReference type="Proteomes" id="UP000294682">
    <property type="component" value="Unassembled WGS sequence"/>
</dbReference>